<reference evidence="1 2" key="1">
    <citation type="submission" date="2018-04" db="EMBL/GenBank/DDBJ databases">
        <authorList>
            <person name="Huttner S."/>
            <person name="Dainat J."/>
        </authorList>
    </citation>
    <scope>NUCLEOTIDE SEQUENCE [LARGE SCALE GENOMIC DNA]</scope>
</reference>
<organism evidence="1 2">
    <name type="scientific">Thermothielavioides terrestris</name>
    <dbReference type="NCBI Taxonomy" id="2587410"/>
    <lineage>
        <taxon>Eukaryota</taxon>
        <taxon>Fungi</taxon>
        <taxon>Dikarya</taxon>
        <taxon>Ascomycota</taxon>
        <taxon>Pezizomycotina</taxon>
        <taxon>Sordariomycetes</taxon>
        <taxon>Sordariomycetidae</taxon>
        <taxon>Sordariales</taxon>
        <taxon>Chaetomiaceae</taxon>
        <taxon>Thermothielavioides</taxon>
    </lineage>
</organism>
<dbReference type="Gene3D" id="3.30.465.10">
    <property type="match status" value="1"/>
</dbReference>
<dbReference type="GO" id="GO:0050660">
    <property type="term" value="F:flavin adenine dinucleotide binding"/>
    <property type="evidence" value="ECO:0007669"/>
    <property type="project" value="InterPro"/>
</dbReference>
<dbReference type="AlphaFoldDB" id="A0A446BR91"/>
<dbReference type="InterPro" id="IPR016169">
    <property type="entry name" value="FAD-bd_PCMH_sub2"/>
</dbReference>
<dbReference type="InterPro" id="IPR036318">
    <property type="entry name" value="FAD-bd_PCMH-like_sf"/>
</dbReference>
<gene>
    <name evidence="1" type="ORF">TT172_LOCUS7433</name>
</gene>
<protein>
    <submittedName>
        <fullName evidence="1">26dd166a-998e-4e77-9a8b-b26018a81de1</fullName>
    </submittedName>
</protein>
<name>A0A446BR91_9PEZI</name>
<dbReference type="SUPFAM" id="SSF56176">
    <property type="entry name" value="FAD-binding/transporter-associated domain-like"/>
    <property type="match status" value="1"/>
</dbReference>
<dbReference type="EMBL" id="OUUZ01000014">
    <property type="protein sequence ID" value="SPQ25014.1"/>
    <property type="molecule type" value="Genomic_DNA"/>
</dbReference>
<dbReference type="Proteomes" id="UP000289323">
    <property type="component" value="Unassembled WGS sequence"/>
</dbReference>
<evidence type="ECO:0000313" key="1">
    <source>
        <dbReference type="EMBL" id="SPQ25014.1"/>
    </source>
</evidence>
<sequence length="99" mass="10755">MSLTGFPVWARPRPSWSRSFHANQCWDPFTPQSRPYQIGDYVSYAVNIPSAADVQVLEYMVVTANGQLVSASPSRNNDLYCAHSGGGPGTFGVVVCTLT</sequence>
<evidence type="ECO:0000313" key="2">
    <source>
        <dbReference type="Proteomes" id="UP000289323"/>
    </source>
</evidence>
<accession>A0A446BR91</accession>
<proteinExistence type="predicted"/>